<dbReference type="SUPFAM" id="SSF82919">
    <property type="entry name" value="Zn-finger domain of Sec23/24"/>
    <property type="match status" value="1"/>
</dbReference>
<dbReference type="EMBL" id="MLAK01000825">
    <property type="protein sequence ID" value="OHT03519.1"/>
    <property type="molecule type" value="Genomic_DNA"/>
</dbReference>
<dbReference type="AlphaFoldDB" id="A0A1J4JWJ7"/>
<proteinExistence type="predicted"/>
<dbReference type="OrthoDB" id="10601056at2759"/>
<reference evidence="1" key="1">
    <citation type="submission" date="2016-10" db="EMBL/GenBank/DDBJ databases">
        <authorList>
            <person name="Benchimol M."/>
            <person name="Almeida L.G."/>
            <person name="Vasconcelos A.T."/>
            <person name="Perreira-Neves A."/>
            <person name="Rosa I.A."/>
            <person name="Tasca T."/>
            <person name="Bogo M.R."/>
            <person name="de Souza W."/>
        </authorList>
    </citation>
    <scope>NUCLEOTIDE SEQUENCE [LARGE SCALE GENOMIC DNA]</scope>
    <source>
        <strain evidence="1">K</strain>
    </source>
</reference>
<sequence>MDKRPPRLTNDQIFAMNYIRSSHLQIPVFKQDITNLKMPFVVAVTPFPRDAPAPLTLNYTFQHAPICKNCTAIASNRYIKCPDGLNWLCQECSTKNEFSDKFQPIENSLQSKVSIVDTYFPRPQDDPNKILPPSSRPSFYFLVIERTDATINNGLFKATLDKIRETILTKNKGLFSVFVYDTFLHFPVVNSESMSFSMSTIMDLEDAQLPPAESCFFQLDSEKELITKYLDYLENGIQVLPPMIKLFDLVKMLNTFAWRARIPIVYVTSQVDVGTSEEYRNLSLEILRNTTSMKFMCLKPAGSGPDFSPLSEFAMVINARVTIFSQSQVNYLPTDIINTMLEPTYVDVLIFTIMPPCFKIADVKGNGLRRSEQTFTIPYMSPNDTVYFYIDYNVGKIDQASPSVQFQVRFIDAKHQRYIRTMSTAFTLVNNISTVASLCDYDVFIASSYIRCIDKAREFDTSSAALEELSKVRGEFTNDSFSKLFFLSLDPLTRQKIECALSVGKHFLIPTNYPMILGRSPIDISRFFAPLAYKFNLYSTELQGPFTLSGCRINSGALYIQLNNSRGLVLLSDNEDVNKWVEAVGQSPISDLIATICHERVIEIIAPSISADHTLYRHVLTCINTPTK</sequence>
<dbReference type="Gene3D" id="2.30.30.380">
    <property type="entry name" value="Zn-finger domain of Sec23/24"/>
    <property type="match status" value="1"/>
</dbReference>
<dbReference type="InterPro" id="IPR036174">
    <property type="entry name" value="Znf_Sec23_Sec24_sf"/>
</dbReference>
<protein>
    <recommendedName>
        <fullName evidence="3">Sec23/Sec24 trunk domain containing protein</fullName>
    </recommendedName>
</protein>
<dbReference type="PANTHER" id="PTHR13803">
    <property type="entry name" value="SEC24-RELATED PROTEIN"/>
    <property type="match status" value="1"/>
</dbReference>
<comment type="caution">
    <text evidence="1">The sequence shown here is derived from an EMBL/GenBank/DDBJ whole genome shotgun (WGS) entry which is preliminary data.</text>
</comment>
<dbReference type="InterPro" id="IPR050550">
    <property type="entry name" value="SEC23_SEC24_subfamily"/>
</dbReference>
<dbReference type="GO" id="GO:0000149">
    <property type="term" value="F:SNARE binding"/>
    <property type="evidence" value="ECO:0007669"/>
    <property type="project" value="TreeGrafter"/>
</dbReference>
<dbReference type="Gene3D" id="2.60.40.1670">
    <property type="entry name" value="beta-sandwich domain of Sec23/24"/>
    <property type="match status" value="2"/>
</dbReference>
<evidence type="ECO:0000313" key="1">
    <source>
        <dbReference type="EMBL" id="OHT03519.1"/>
    </source>
</evidence>
<dbReference type="GeneID" id="94841300"/>
<name>A0A1J4JWJ7_9EUKA</name>
<dbReference type="VEuPathDB" id="TrichDB:TRFO_29131"/>
<dbReference type="SUPFAM" id="SSF53300">
    <property type="entry name" value="vWA-like"/>
    <property type="match status" value="1"/>
</dbReference>
<gene>
    <name evidence="1" type="ORF">TRFO_29131</name>
</gene>
<dbReference type="Proteomes" id="UP000179807">
    <property type="component" value="Unassembled WGS sequence"/>
</dbReference>
<dbReference type="GO" id="GO:0008270">
    <property type="term" value="F:zinc ion binding"/>
    <property type="evidence" value="ECO:0007669"/>
    <property type="project" value="InterPro"/>
</dbReference>
<dbReference type="GO" id="GO:0090110">
    <property type="term" value="P:COPII-coated vesicle cargo loading"/>
    <property type="evidence" value="ECO:0007669"/>
    <property type="project" value="TreeGrafter"/>
</dbReference>
<evidence type="ECO:0008006" key="3">
    <source>
        <dbReference type="Google" id="ProtNLM"/>
    </source>
</evidence>
<dbReference type="RefSeq" id="XP_068356655.1">
    <property type="nucleotide sequence ID" value="XM_068506596.1"/>
</dbReference>
<dbReference type="InterPro" id="IPR036465">
    <property type="entry name" value="vWFA_dom_sf"/>
</dbReference>
<dbReference type="Gene3D" id="3.40.50.410">
    <property type="entry name" value="von Willebrand factor, type A domain"/>
    <property type="match status" value="1"/>
</dbReference>
<accession>A0A1J4JWJ7</accession>
<organism evidence="1 2">
    <name type="scientific">Tritrichomonas foetus</name>
    <dbReference type="NCBI Taxonomy" id="1144522"/>
    <lineage>
        <taxon>Eukaryota</taxon>
        <taxon>Metamonada</taxon>
        <taxon>Parabasalia</taxon>
        <taxon>Tritrichomonadida</taxon>
        <taxon>Tritrichomonadidae</taxon>
        <taxon>Tritrichomonas</taxon>
    </lineage>
</organism>
<dbReference type="GO" id="GO:0006886">
    <property type="term" value="P:intracellular protein transport"/>
    <property type="evidence" value="ECO:0007669"/>
    <property type="project" value="InterPro"/>
</dbReference>
<dbReference type="GO" id="GO:0070971">
    <property type="term" value="C:endoplasmic reticulum exit site"/>
    <property type="evidence" value="ECO:0007669"/>
    <property type="project" value="TreeGrafter"/>
</dbReference>
<evidence type="ECO:0000313" key="2">
    <source>
        <dbReference type="Proteomes" id="UP000179807"/>
    </source>
</evidence>
<dbReference type="GO" id="GO:0030127">
    <property type="term" value="C:COPII vesicle coat"/>
    <property type="evidence" value="ECO:0007669"/>
    <property type="project" value="InterPro"/>
</dbReference>
<dbReference type="SUPFAM" id="SSF81995">
    <property type="entry name" value="beta-sandwich domain of Sec23/24"/>
    <property type="match status" value="1"/>
</dbReference>
<dbReference type="PANTHER" id="PTHR13803:SF4">
    <property type="entry name" value="SECRETORY 24CD, ISOFORM C"/>
    <property type="match status" value="1"/>
</dbReference>
<keyword evidence="2" id="KW-1185">Reference proteome</keyword>